<dbReference type="InterPro" id="IPR032694">
    <property type="entry name" value="CopC/D"/>
</dbReference>
<dbReference type="Pfam" id="PF05425">
    <property type="entry name" value="CopD"/>
    <property type="match status" value="1"/>
</dbReference>
<feature type="transmembrane region" description="Helical" evidence="9">
    <location>
        <begin position="319"/>
        <end position="345"/>
    </location>
</feature>
<dbReference type="InterPro" id="IPR008457">
    <property type="entry name" value="Cu-R_CopD_dom"/>
</dbReference>
<dbReference type="RefSeq" id="WP_181410719.1">
    <property type="nucleotide sequence ID" value="NZ_BAAAOR010000055.1"/>
</dbReference>
<feature type="transmembrane region" description="Helical" evidence="9">
    <location>
        <begin position="285"/>
        <end position="307"/>
    </location>
</feature>
<keyword evidence="8 9" id="KW-0472">Membrane</keyword>
<protein>
    <submittedName>
        <fullName evidence="13">Copper resistance protein CopC</fullName>
    </submittedName>
</protein>
<feature type="transmembrane region" description="Helical" evidence="9">
    <location>
        <begin position="401"/>
        <end position="420"/>
    </location>
</feature>
<evidence type="ECO:0000256" key="10">
    <source>
        <dbReference type="SAM" id="SignalP"/>
    </source>
</evidence>
<dbReference type="Gene3D" id="2.60.40.1220">
    <property type="match status" value="1"/>
</dbReference>
<comment type="subcellular location">
    <subcellularLocation>
        <location evidence="1">Cell membrane</location>
        <topology evidence="1">Multi-pass membrane protein</topology>
    </subcellularLocation>
</comment>
<evidence type="ECO:0000313" key="14">
    <source>
        <dbReference type="Proteomes" id="UP001500842"/>
    </source>
</evidence>
<proteinExistence type="predicted"/>
<feature type="transmembrane region" description="Helical" evidence="9">
    <location>
        <begin position="182"/>
        <end position="205"/>
    </location>
</feature>
<evidence type="ECO:0000256" key="3">
    <source>
        <dbReference type="ARBA" id="ARBA00022692"/>
    </source>
</evidence>
<gene>
    <name evidence="13" type="ORF">GCM10009788_59180</name>
</gene>
<keyword evidence="14" id="KW-1185">Reference proteome</keyword>
<feature type="domain" description="CopC" evidence="11">
    <location>
        <begin position="26"/>
        <end position="118"/>
    </location>
</feature>
<evidence type="ECO:0000256" key="8">
    <source>
        <dbReference type="ARBA" id="ARBA00023136"/>
    </source>
</evidence>
<dbReference type="EMBL" id="BAAAOR010000055">
    <property type="protein sequence ID" value="GAA1549522.1"/>
    <property type="molecule type" value="Genomic_DNA"/>
</dbReference>
<evidence type="ECO:0000313" key="13">
    <source>
        <dbReference type="EMBL" id="GAA1549522.1"/>
    </source>
</evidence>
<feature type="transmembrane region" description="Helical" evidence="9">
    <location>
        <begin position="253"/>
        <end position="273"/>
    </location>
</feature>
<feature type="signal peptide" evidence="10">
    <location>
        <begin position="1"/>
        <end position="24"/>
    </location>
</feature>
<evidence type="ECO:0000259" key="11">
    <source>
        <dbReference type="Pfam" id="PF04234"/>
    </source>
</evidence>
<name>A0ABN2BZ57_9ACTN</name>
<accession>A0ABN2BZ57</accession>
<dbReference type="PANTHER" id="PTHR34820:SF4">
    <property type="entry name" value="INNER MEMBRANE PROTEIN YEBZ"/>
    <property type="match status" value="1"/>
</dbReference>
<dbReference type="Pfam" id="PF04234">
    <property type="entry name" value="CopC"/>
    <property type="match status" value="1"/>
</dbReference>
<evidence type="ECO:0000256" key="7">
    <source>
        <dbReference type="ARBA" id="ARBA00023008"/>
    </source>
</evidence>
<keyword evidence="3 9" id="KW-0812">Transmembrane</keyword>
<comment type="caution">
    <text evidence="13">The sequence shown here is derived from an EMBL/GenBank/DDBJ whole genome shotgun (WGS) entry which is preliminary data.</text>
</comment>
<keyword evidence="5 10" id="KW-0732">Signal</keyword>
<keyword evidence="7" id="KW-0186">Copper</keyword>
<keyword evidence="4" id="KW-0479">Metal-binding</keyword>
<evidence type="ECO:0000256" key="2">
    <source>
        <dbReference type="ARBA" id="ARBA00022475"/>
    </source>
</evidence>
<keyword evidence="2" id="KW-1003">Cell membrane</keyword>
<dbReference type="Proteomes" id="UP001500842">
    <property type="component" value="Unassembled WGS sequence"/>
</dbReference>
<evidence type="ECO:0000259" key="12">
    <source>
        <dbReference type="Pfam" id="PF05425"/>
    </source>
</evidence>
<feature type="transmembrane region" description="Helical" evidence="9">
    <location>
        <begin position="225"/>
        <end position="246"/>
    </location>
</feature>
<evidence type="ECO:0000256" key="5">
    <source>
        <dbReference type="ARBA" id="ARBA00022729"/>
    </source>
</evidence>
<evidence type="ECO:0000256" key="1">
    <source>
        <dbReference type="ARBA" id="ARBA00004651"/>
    </source>
</evidence>
<feature type="chain" id="PRO_5046294337" evidence="10">
    <location>
        <begin position="25"/>
        <end position="544"/>
    </location>
</feature>
<dbReference type="InterPro" id="IPR007348">
    <property type="entry name" value="CopC_dom"/>
</dbReference>
<sequence>MTGSARALLAGVVLVLVLWPQAAAAHARTVGTTPADGQVLAEAPASLTVTFDEPVSLAPEGNRLLTAAGEEVPADFSVRDHVLTIEPRQPLGRGTQVVTWRVVSTDSHPVAGSFTFSVGAPSATVLDLPVGTEEREVRLAQAIANGMQYAGTLGLAGLAGVVVLVAPAGVRRHAGLVLAWRRAALVFAGLAAGGAVLLAPLTALWESGRSLGAVLSGDTWTAAVRSASGAGALLVAVGAAAAVLGIRRGRDALAVGGAAAALAALAVVGHTRSYGPSWVVLPAELVHLAAAAFWWGGLVALVLALAARPGLRVGVRAELLARFSGAAVVVVAALVVAGGVLYWRIGHSLSGLWDTSYGRAVLLKSALLLPVLALAAWNRLRLVDRAAGRDAARAATMLRRTIGAEALVVAAVVAVTAVLVNLTPPARAPRAAAAAPAEQRLELALGDAHRATVVVAPVRRGVNGVRVTVTDAEGAVVGLDDVPALSFRLPEADVGPLRRPVSPTASGVWEATVDLALPGTWEVSLAVPLSRFAQPVVTGRIEVP</sequence>
<reference evidence="13 14" key="1">
    <citation type="journal article" date="2019" name="Int. J. Syst. Evol. Microbiol.">
        <title>The Global Catalogue of Microorganisms (GCM) 10K type strain sequencing project: providing services to taxonomists for standard genome sequencing and annotation.</title>
        <authorList>
            <consortium name="The Broad Institute Genomics Platform"/>
            <consortium name="The Broad Institute Genome Sequencing Center for Infectious Disease"/>
            <person name="Wu L."/>
            <person name="Ma J."/>
        </authorList>
    </citation>
    <scope>NUCLEOTIDE SEQUENCE [LARGE SCALE GENOMIC DNA]</scope>
    <source>
        <strain evidence="13 14">JCM 14942</strain>
    </source>
</reference>
<evidence type="ECO:0000256" key="6">
    <source>
        <dbReference type="ARBA" id="ARBA00022989"/>
    </source>
</evidence>
<evidence type="ECO:0000256" key="4">
    <source>
        <dbReference type="ARBA" id="ARBA00022723"/>
    </source>
</evidence>
<feature type="domain" description="Copper resistance protein D" evidence="12">
    <location>
        <begin position="318"/>
        <end position="419"/>
    </location>
</feature>
<dbReference type="SUPFAM" id="SSF81296">
    <property type="entry name" value="E set domains"/>
    <property type="match status" value="1"/>
</dbReference>
<organism evidence="13 14">
    <name type="scientific">Nocardioides humi</name>
    <dbReference type="NCBI Taxonomy" id="449461"/>
    <lineage>
        <taxon>Bacteria</taxon>
        <taxon>Bacillati</taxon>
        <taxon>Actinomycetota</taxon>
        <taxon>Actinomycetes</taxon>
        <taxon>Propionibacteriales</taxon>
        <taxon>Nocardioidaceae</taxon>
        <taxon>Nocardioides</taxon>
    </lineage>
</organism>
<dbReference type="PANTHER" id="PTHR34820">
    <property type="entry name" value="INNER MEMBRANE PROTEIN YEBZ"/>
    <property type="match status" value="1"/>
</dbReference>
<feature type="transmembrane region" description="Helical" evidence="9">
    <location>
        <begin position="149"/>
        <end position="170"/>
    </location>
</feature>
<evidence type="ECO:0000256" key="9">
    <source>
        <dbReference type="SAM" id="Phobius"/>
    </source>
</evidence>
<feature type="transmembrane region" description="Helical" evidence="9">
    <location>
        <begin position="357"/>
        <end position="380"/>
    </location>
</feature>
<dbReference type="InterPro" id="IPR014755">
    <property type="entry name" value="Cu-Rt/internalin_Ig-like"/>
</dbReference>
<keyword evidence="6 9" id="KW-1133">Transmembrane helix</keyword>
<dbReference type="InterPro" id="IPR014756">
    <property type="entry name" value="Ig_E-set"/>
</dbReference>